<dbReference type="RefSeq" id="WP_345433264.1">
    <property type="nucleotide sequence ID" value="NZ_BAABHK010000006.1"/>
</dbReference>
<keyword evidence="1" id="KW-0812">Transmembrane</keyword>
<keyword evidence="1" id="KW-1133">Transmembrane helix</keyword>
<keyword evidence="3" id="KW-1185">Reference proteome</keyword>
<proteinExistence type="predicted"/>
<evidence type="ECO:0000313" key="2">
    <source>
        <dbReference type="EMBL" id="GAA4629146.1"/>
    </source>
</evidence>
<sequence length="457" mass="48997">MSPNLEDELRATFSARAESVPTAPDPYPATARRIARARRRRRASVAGALAVTAVLAVGVPAGLHGLAVRDGSLSARHGGALSWPLRGSLAHDRAFLGALREEALRRDHSGDMAYVLYAHDDGRHRVAVVVTVRGRSARGSVWLGASGDGPRAMKDNSLFGDDSLPLDPEPIVWFAGGTGPLLVLGPPTMTDVKVSPAIAHREDGTPYREVRTVRADQGAVLTDVPGARLGQLSVKFRIGARYSEAQDVPYTLSRNNSPAYWPAVGKAVAQAAGHVDAEQARGLLDGTAGYFGLTGDQLTYRFWWGDRLPGGVDALVATIRVPSEPEIRVIQDTYRFKDGTTDQERYAVRVRDAADAQRPIGWTPAVDKPLPEDQKPTLGAVYVPNGAGVRVELWNHGTMMMAARAGATGLATFSPRLSTEELHGCEYHVVDGAGKIVARGGFGQPDLDFTLGRNVPW</sequence>
<evidence type="ECO:0000256" key="1">
    <source>
        <dbReference type="SAM" id="Phobius"/>
    </source>
</evidence>
<evidence type="ECO:0008006" key="4">
    <source>
        <dbReference type="Google" id="ProtNLM"/>
    </source>
</evidence>
<comment type="caution">
    <text evidence="2">The sequence shown here is derived from an EMBL/GenBank/DDBJ whole genome shotgun (WGS) entry which is preliminary data.</text>
</comment>
<dbReference type="Proteomes" id="UP001501442">
    <property type="component" value="Unassembled WGS sequence"/>
</dbReference>
<evidence type="ECO:0000313" key="3">
    <source>
        <dbReference type="Proteomes" id="UP001501442"/>
    </source>
</evidence>
<reference evidence="3" key="1">
    <citation type="journal article" date="2019" name="Int. J. Syst. Evol. Microbiol.">
        <title>The Global Catalogue of Microorganisms (GCM) 10K type strain sequencing project: providing services to taxonomists for standard genome sequencing and annotation.</title>
        <authorList>
            <consortium name="The Broad Institute Genomics Platform"/>
            <consortium name="The Broad Institute Genome Sequencing Center for Infectious Disease"/>
            <person name="Wu L."/>
            <person name="Ma J."/>
        </authorList>
    </citation>
    <scope>NUCLEOTIDE SEQUENCE [LARGE SCALE GENOMIC DNA]</scope>
    <source>
        <strain evidence="3">JCM 17939</strain>
    </source>
</reference>
<dbReference type="EMBL" id="BAABHK010000006">
    <property type="protein sequence ID" value="GAA4629146.1"/>
    <property type="molecule type" value="Genomic_DNA"/>
</dbReference>
<name>A0ABP8UFZ9_9ACTN</name>
<feature type="transmembrane region" description="Helical" evidence="1">
    <location>
        <begin position="43"/>
        <end position="63"/>
    </location>
</feature>
<accession>A0ABP8UFZ9</accession>
<gene>
    <name evidence="2" type="ORF">GCM10023196_048630</name>
</gene>
<protein>
    <recommendedName>
        <fullName evidence="4">DUF4179 domain-containing protein</fullName>
    </recommendedName>
</protein>
<organism evidence="2 3">
    <name type="scientific">Actinoallomurus vinaceus</name>
    <dbReference type="NCBI Taxonomy" id="1080074"/>
    <lineage>
        <taxon>Bacteria</taxon>
        <taxon>Bacillati</taxon>
        <taxon>Actinomycetota</taxon>
        <taxon>Actinomycetes</taxon>
        <taxon>Streptosporangiales</taxon>
        <taxon>Thermomonosporaceae</taxon>
        <taxon>Actinoallomurus</taxon>
    </lineage>
</organism>
<keyword evidence="1" id="KW-0472">Membrane</keyword>